<name>A0AAE1F9I2_PETCI</name>
<dbReference type="AlphaFoldDB" id="A0AAE1F9I2"/>
<evidence type="ECO:0000313" key="1">
    <source>
        <dbReference type="EMBL" id="KAK3869758.1"/>
    </source>
</evidence>
<evidence type="ECO:0008006" key="3">
    <source>
        <dbReference type="Google" id="ProtNLM"/>
    </source>
</evidence>
<dbReference type="PANTHER" id="PTHR23227">
    <property type="entry name" value="BUCENTAUR RELATED"/>
    <property type="match status" value="1"/>
</dbReference>
<gene>
    <name evidence="1" type="ORF">Pcinc_024986</name>
</gene>
<evidence type="ECO:0000313" key="2">
    <source>
        <dbReference type="Proteomes" id="UP001286313"/>
    </source>
</evidence>
<organism evidence="1 2">
    <name type="scientific">Petrolisthes cinctipes</name>
    <name type="common">Flat porcelain crab</name>
    <dbReference type="NCBI Taxonomy" id="88211"/>
    <lineage>
        <taxon>Eukaryota</taxon>
        <taxon>Metazoa</taxon>
        <taxon>Ecdysozoa</taxon>
        <taxon>Arthropoda</taxon>
        <taxon>Crustacea</taxon>
        <taxon>Multicrustacea</taxon>
        <taxon>Malacostraca</taxon>
        <taxon>Eumalacostraca</taxon>
        <taxon>Eucarida</taxon>
        <taxon>Decapoda</taxon>
        <taxon>Pleocyemata</taxon>
        <taxon>Anomura</taxon>
        <taxon>Galatheoidea</taxon>
        <taxon>Porcellanidae</taxon>
        <taxon>Petrolisthes</taxon>
    </lineage>
</organism>
<sequence>MDQRLSSFLQHSTVAGHLGLLLATDPTVECQDSGLRNANPFPTLSIICASEGSLTECGEGYTFFWKGVPEGQPLIQGIAFAIGRSERLMQWCIPLTKNCHLSIISVYAPTLPTDETTKDRYYALLGTTLQTIPREDKLILLGHFNARVGSDHHLWGKVLGCHGTGKCNANGLRLLSYCSTHELAITNTMYQLRDMHKTTWMHPRSKQWHLIDFVFTHQKDHKDVMITRTMRGADGGTDHRLVRKKLNLKIRPPVCRCAPPAHLNICALQDANTLSTFKADRYQWPFDH</sequence>
<dbReference type="GO" id="GO:0003824">
    <property type="term" value="F:catalytic activity"/>
    <property type="evidence" value="ECO:0007669"/>
    <property type="project" value="InterPro"/>
</dbReference>
<reference evidence="1" key="1">
    <citation type="submission" date="2023-10" db="EMBL/GenBank/DDBJ databases">
        <title>Genome assemblies of two species of porcelain crab, Petrolisthes cinctipes and Petrolisthes manimaculis (Anomura: Porcellanidae).</title>
        <authorList>
            <person name="Angst P."/>
        </authorList>
    </citation>
    <scope>NUCLEOTIDE SEQUENCE</scope>
    <source>
        <strain evidence="1">PB745_01</strain>
        <tissue evidence="1">Gill</tissue>
    </source>
</reference>
<accession>A0AAE1F9I2</accession>
<dbReference type="Proteomes" id="UP001286313">
    <property type="component" value="Unassembled WGS sequence"/>
</dbReference>
<keyword evidence="2" id="KW-1185">Reference proteome</keyword>
<dbReference type="PANTHER" id="PTHR23227:SF84">
    <property type="entry name" value="ENDONUCLEASE_EXONUCLEASE_PHOSPHATASE DOMAIN-CONTAINING PROTEIN"/>
    <property type="match status" value="1"/>
</dbReference>
<dbReference type="SUPFAM" id="SSF56219">
    <property type="entry name" value="DNase I-like"/>
    <property type="match status" value="1"/>
</dbReference>
<dbReference type="Gene3D" id="3.60.10.10">
    <property type="entry name" value="Endonuclease/exonuclease/phosphatase"/>
    <property type="match status" value="1"/>
</dbReference>
<protein>
    <recommendedName>
        <fullName evidence="3">Craniofacial development protein 2</fullName>
    </recommendedName>
</protein>
<dbReference type="InterPro" id="IPR036691">
    <property type="entry name" value="Endo/exonu/phosph_ase_sf"/>
</dbReference>
<dbReference type="EMBL" id="JAWQEG010002789">
    <property type="protein sequence ID" value="KAK3869758.1"/>
    <property type="molecule type" value="Genomic_DNA"/>
</dbReference>
<comment type="caution">
    <text evidence="1">The sequence shown here is derived from an EMBL/GenBank/DDBJ whole genome shotgun (WGS) entry which is preliminary data.</text>
</comment>
<dbReference type="InterPro" id="IPR027124">
    <property type="entry name" value="Swc5/CFDP1/2"/>
</dbReference>
<proteinExistence type="predicted"/>